<name>A0A8S5R0S6_9CAUD</name>
<sequence length="49" mass="5529">MPAISAMSFCLSPFSMRISFSHCLITLSPTLAIDYFLSSWLLYHSSKLL</sequence>
<reference evidence="1" key="1">
    <citation type="journal article" date="2021" name="Proc. Natl. Acad. Sci. U.S.A.">
        <title>A Catalog of Tens of Thousands of Viruses from Human Metagenomes Reveals Hidden Associations with Chronic Diseases.</title>
        <authorList>
            <person name="Tisza M.J."/>
            <person name="Buck C.B."/>
        </authorList>
    </citation>
    <scope>NUCLEOTIDE SEQUENCE</scope>
    <source>
        <strain evidence="1">Ct4Am4</strain>
    </source>
</reference>
<evidence type="ECO:0000313" key="1">
    <source>
        <dbReference type="EMBL" id="DAE25095.1"/>
    </source>
</evidence>
<protein>
    <submittedName>
        <fullName evidence="1">Uncharacterized protein</fullName>
    </submittedName>
</protein>
<accession>A0A8S5R0S6</accession>
<organism evidence="1">
    <name type="scientific">Siphoviridae sp. ct4Am4</name>
    <dbReference type="NCBI Taxonomy" id="2826287"/>
    <lineage>
        <taxon>Viruses</taxon>
        <taxon>Duplodnaviria</taxon>
        <taxon>Heunggongvirae</taxon>
        <taxon>Uroviricota</taxon>
        <taxon>Caudoviricetes</taxon>
    </lineage>
</organism>
<proteinExistence type="predicted"/>
<dbReference type="EMBL" id="BK015792">
    <property type="protein sequence ID" value="DAE25095.1"/>
    <property type="molecule type" value="Genomic_DNA"/>
</dbReference>